<evidence type="ECO:0000313" key="2">
    <source>
        <dbReference type="EMBL" id="ATL71026.1"/>
    </source>
</evidence>
<feature type="region of interest" description="Disordered" evidence="1">
    <location>
        <begin position="67"/>
        <end position="109"/>
    </location>
</feature>
<gene>
    <name evidence="2" type="ORF">CRH09_37485</name>
</gene>
<proteinExistence type="predicted"/>
<reference evidence="2 3" key="1">
    <citation type="submission" date="2017-10" db="EMBL/GenBank/DDBJ databases">
        <title>Comparative genomics between pathogenic Norcardia.</title>
        <authorList>
            <person name="Zeng L."/>
        </authorList>
    </citation>
    <scope>NUCLEOTIDE SEQUENCE [LARGE SCALE GENOMIC DNA]</scope>
    <source>
        <strain evidence="2 3">NC_YFY_NT001</strain>
    </source>
</reference>
<evidence type="ECO:0000256" key="1">
    <source>
        <dbReference type="SAM" id="MobiDB-lite"/>
    </source>
</evidence>
<feature type="compositionally biased region" description="Gly residues" evidence="1">
    <location>
        <begin position="89"/>
        <end position="109"/>
    </location>
</feature>
<feature type="compositionally biased region" description="Gly residues" evidence="1">
    <location>
        <begin position="71"/>
        <end position="82"/>
    </location>
</feature>
<protein>
    <submittedName>
        <fullName evidence="2">Uncharacterized protein</fullName>
    </submittedName>
</protein>
<name>A0A291RU09_9NOCA</name>
<dbReference type="Proteomes" id="UP000221961">
    <property type="component" value="Chromosome"/>
</dbReference>
<organism evidence="2 3">
    <name type="scientific">Nocardia terpenica</name>
    <dbReference type="NCBI Taxonomy" id="455432"/>
    <lineage>
        <taxon>Bacteria</taxon>
        <taxon>Bacillati</taxon>
        <taxon>Actinomycetota</taxon>
        <taxon>Actinomycetes</taxon>
        <taxon>Mycobacteriales</taxon>
        <taxon>Nocardiaceae</taxon>
        <taxon>Nocardia</taxon>
    </lineage>
</organism>
<accession>A0A291RU09</accession>
<dbReference type="AlphaFoldDB" id="A0A291RU09"/>
<evidence type="ECO:0000313" key="3">
    <source>
        <dbReference type="Proteomes" id="UP000221961"/>
    </source>
</evidence>
<sequence length="109" mass="11189">MGHADRDRDRDVRLAGGEADQFRGAQGQARIALELRAGVVRENLFHHGLFRVGVHGFEVAADGLRRRLGRAPGGGDGRGGGGRGRRRGYGGGGCRGGGSGGGTGRGVLT</sequence>
<dbReference type="EMBL" id="CP023778">
    <property type="protein sequence ID" value="ATL71026.1"/>
    <property type="molecule type" value="Genomic_DNA"/>
</dbReference>
<dbReference type="KEGG" id="ntp:CRH09_37485"/>